<evidence type="ECO:0000313" key="2">
    <source>
        <dbReference type="Proteomes" id="UP000603463"/>
    </source>
</evidence>
<dbReference type="Proteomes" id="UP000603463">
    <property type="component" value="Unassembled WGS sequence"/>
</dbReference>
<evidence type="ECO:0000313" key="1">
    <source>
        <dbReference type="EMBL" id="NKT77330.1"/>
    </source>
</evidence>
<accession>A0A9Q4ZIU4</accession>
<comment type="caution">
    <text evidence="1">The sequence shown here is derived from an EMBL/GenBank/DDBJ whole genome shotgun (WGS) entry which is preliminary data.</text>
</comment>
<organism evidence="1 2">
    <name type="scientific">Rhodococcus hoagii</name>
    <name type="common">Corynebacterium equii</name>
    <dbReference type="NCBI Taxonomy" id="43767"/>
    <lineage>
        <taxon>Bacteria</taxon>
        <taxon>Bacillati</taxon>
        <taxon>Actinomycetota</taxon>
        <taxon>Actinomycetes</taxon>
        <taxon>Mycobacteriales</taxon>
        <taxon>Nocardiaceae</taxon>
        <taxon>Prescottella</taxon>
    </lineage>
</organism>
<gene>
    <name evidence="1" type="ORF">GS882_03755</name>
</gene>
<name>A0A9Q4ZIU4_RHOHA</name>
<sequence length="61" mass="7705">MIRRLLRKRWVVQCVLDRNGMVIDQERFRTRRFAEFHRSDMERTRKLIGYTSFRYILKEVK</sequence>
<reference evidence="1" key="1">
    <citation type="journal article" date="2020" name="Environ. Microbiol.">
        <title>The novel and transferable erm(51) gene confers Macrolides, Lincosamides, and Streptogramins B (MLSB) resistance to clonal Rhodococcus equi in the environment.</title>
        <authorList>
            <person name="Huber L."/>
            <person name="Giguere S."/>
            <person name="Slovis N.M."/>
            <person name="Alvarez-Narvaez S."/>
            <person name="Hart K.A."/>
            <person name="Greiter M."/>
            <person name="Morris E.R.A."/>
            <person name="Cohen N.D."/>
        </authorList>
    </citation>
    <scope>NUCLEOTIDE SEQUENCE</scope>
    <source>
        <strain evidence="1">Lh_116_1</strain>
    </source>
</reference>
<protein>
    <submittedName>
        <fullName evidence="1">Uncharacterized protein</fullName>
    </submittedName>
</protein>
<dbReference type="EMBL" id="WVBC01000002">
    <property type="protein sequence ID" value="NKT77330.1"/>
    <property type="molecule type" value="Genomic_DNA"/>
</dbReference>
<proteinExistence type="predicted"/>
<dbReference type="AlphaFoldDB" id="A0A9Q4ZIU4"/>